<protein>
    <submittedName>
        <fullName evidence="2">Uncharacterized protein</fullName>
    </submittedName>
</protein>
<dbReference type="Proteomes" id="UP000756921">
    <property type="component" value="Unassembled WGS sequence"/>
</dbReference>
<evidence type="ECO:0000313" key="2">
    <source>
        <dbReference type="EMBL" id="KAF9735154.1"/>
    </source>
</evidence>
<accession>A0A9P6GJ67</accession>
<organism evidence="2 3">
    <name type="scientific">Paraphaeosphaeria minitans</name>
    <dbReference type="NCBI Taxonomy" id="565426"/>
    <lineage>
        <taxon>Eukaryota</taxon>
        <taxon>Fungi</taxon>
        <taxon>Dikarya</taxon>
        <taxon>Ascomycota</taxon>
        <taxon>Pezizomycotina</taxon>
        <taxon>Dothideomycetes</taxon>
        <taxon>Pleosporomycetidae</taxon>
        <taxon>Pleosporales</taxon>
        <taxon>Massarineae</taxon>
        <taxon>Didymosphaeriaceae</taxon>
        <taxon>Paraphaeosphaeria</taxon>
    </lineage>
</organism>
<keyword evidence="3" id="KW-1185">Reference proteome</keyword>
<feature type="chain" id="PRO_5040239060" evidence="1">
    <location>
        <begin position="23"/>
        <end position="409"/>
    </location>
</feature>
<reference evidence="2" key="1">
    <citation type="journal article" date="2020" name="Mol. Plant Microbe Interact.">
        <title>Genome Sequence of the Biocontrol Agent Coniothyrium minitans strain Conio (IMI 134523).</title>
        <authorList>
            <person name="Patel D."/>
            <person name="Shittu T.A."/>
            <person name="Baroncelli R."/>
            <person name="Muthumeenakshi S."/>
            <person name="Osborne T.H."/>
            <person name="Janganan T.K."/>
            <person name="Sreenivasaprasad S."/>
        </authorList>
    </citation>
    <scope>NUCLEOTIDE SEQUENCE</scope>
    <source>
        <strain evidence="2">Conio</strain>
    </source>
</reference>
<dbReference type="AlphaFoldDB" id="A0A9P6GJ67"/>
<proteinExistence type="predicted"/>
<comment type="caution">
    <text evidence="2">The sequence shown here is derived from an EMBL/GenBank/DDBJ whole genome shotgun (WGS) entry which is preliminary data.</text>
</comment>
<keyword evidence="1" id="KW-0732">Signal</keyword>
<feature type="signal peptide" evidence="1">
    <location>
        <begin position="1"/>
        <end position="22"/>
    </location>
</feature>
<dbReference type="EMBL" id="WJXW01000006">
    <property type="protein sequence ID" value="KAF9735154.1"/>
    <property type="molecule type" value="Genomic_DNA"/>
</dbReference>
<sequence length="409" mass="44105">MPPPPGSISLPWMLFVQGVVEGVVEGVCWSQKRWRVAASVLMSSRSFRADVKRAGSVQRLPSGLGGNGGGEVSVGVAEERMEGGWTGQKAQGVCTVRRVLFGRECGRGLGKQWEQWEQSCTSCSDRGEKADREEVRERPAAASIRRWSSGGGCVELGCMRAQSKEPPAAPNQSPPGGPASCGVKAGWASFFVASGSWSGTRSLLHASRCPLSTARQAGPWLHAVVRSAWRETAHQYCEQCAARGAACDVRAAVTVRWRVTVDGGREMLGGGRWKLDGKCWAVDGGSWTGKARRSTLDARHSTAGRCERRASSVPWHTALHASTRPVSLPLRATCTWMHMDGHVRSATHASASARTRDHETSCNLQVGKPARQGLLISLGSAAVRPFPQRMHANCEVPPLGSDRRSFFVR</sequence>
<name>A0A9P6GJ67_9PLEO</name>
<gene>
    <name evidence="2" type="ORF">PMIN01_06559</name>
</gene>
<evidence type="ECO:0000256" key="1">
    <source>
        <dbReference type="SAM" id="SignalP"/>
    </source>
</evidence>
<evidence type="ECO:0000313" key="3">
    <source>
        <dbReference type="Proteomes" id="UP000756921"/>
    </source>
</evidence>